<dbReference type="GO" id="GO:0005737">
    <property type="term" value="C:cytoplasm"/>
    <property type="evidence" value="ECO:0007669"/>
    <property type="project" value="TreeGrafter"/>
</dbReference>
<dbReference type="PANTHER" id="PTHR35020:SF4">
    <property type="entry name" value="N-ACETYLGLUCOSAMINE-INDUCED PROTEIN 1"/>
    <property type="match status" value="1"/>
</dbReference>
<evidence type="ECO:0008006" key="3">
    <source>
        <dbReference type="Google" id="ProtNLM"/>
    </source>
</evidence>
<name>A0A0P7B1Q9_9HYPO</name>
<protein>
    <recommendedName>
        <fullName evidence="3">N-acetylglucosamine-induced protein 1</fullName>
    </recommendedName>
</protein>
<dbReference type="GO" id="GO:0006044">
    <property type="term" value="P:N-acetylglucosamine metabolic process"/>
    <property type="evidence" value="ECO:0007669"/>
    <property type="project" value="TreeGrafter"/>
</dbReference>
<dbReference type="OrthoDB" id="10053431at2759"/>
<dbReference type="AlphaFoldDB" id="A0A0P7B1Q9"/>
<organism evidence="1 2">
    <name type="scientific">Neonectria ditissima</name>
    <dbReference type="NCBI Taxonomy" id="78410"/>
    <lineage>
        <taxon>Eukaryota</taxon>
        <taxon>Fungi</taxon>
        <taxon>Dikarya</taxon>
        <taxon>Ascomycota</taxon>
        <taxon>Pezizomycotina</taxon>
        <taxon>Sordariomycetes</taxon>
        <taxon>Hypocreomycetidae</taxon>
        <taxon>Hypocreales</taxon>
        <taxon>Nectriaceae</taxon>
        <taxon>Neonectria</taxon>
    </lineage>
</organism>
<comment type="caution">
    <text evidence="1">The sequence shown here is derived from an EMBL/GenBank/DDBJ whole genome shotgun (WGS) entry which is preliminary data.</text>
</comment>
<evidence type="ECO:0000313" key="2">
    <source>
        <dbReference type="Proteomes" id="UP000050424"/>
    </source>
</evidence>
<gene>
    <name evidence="1" type="ORF">AK830_g11319</name>
</gene>
<evidence type="ECO:0000313" key="1">
    <source>
        <dbReference type="EMBL" id="KPM35245.1"/>
    </source>
</evidence>
<reference evidence="1 2" key="1">
    <citation type="submission" date="2015-09" db="EMBL/GenBank/DDBJ databases">
        <title>Draft genome of a European isolate of the apple canker pathogen Neonectria ditissima.</title>
        <authorList>
            <person name="Gomez-Cortecero A."/>
            <person name="Harrison R.J."/>
            <person name="Armitage A.D."/>
        </authorList>
    </citation>
    <scope>NUCLEOTIDE SEQUENCE [LARGE SCALE GENOMIC DNA]</scope>
    <source>
        <strain evidence="1 2">R09/05</strain>
    </source>
</reference>
<proteinExistence type="predicted"/>
<dbReference type="Pfam" id="PF12239">
    <property type="entry name" value="DUF3605"/>
    <property type="match status" value="1"/>
</dbReference>
<sequence length="230" mass="27121">MGSQIPVPYWQVNVPHSERPRECPSFLLDVSDKDRGILSTLDSDYHVLGWDEVRQIVGDNRLDQFQRVPSELRRYKAYTFNLAQTYGSIANFILNQRLQWSMPIQARGRPFEFEEDFKIIFNDWPYGIDPRILHLVVWTKFDLEEDPVTGDLTDQARKEINDFVTRISKSHVPDDHIIWFKNWRDLKSVNAVEHFHIMMFNPDPDFVRAVTNGDIQQCQFFESQSRKSVG</sequence>
<accession>A0A0P7B1Q9</accession>
<dbReference type="PANTHER" id="PTHR35020">
    <property type="entry name" value="N-ACETYLGLUCOSAMINE-INDUCED PROTEIN 1"/>
    <property type="match status" value="1"/>
</dbReference>
<dbReference type="EMBL" id="LKCW01000264">
    <property type="protein sequence ID" value="KPM35245.1"/>
    <property type="molecule type" value="Genomic_DNA"/>
</dbReference>
<dbReference type="STRING" id="78410.A0A0P7B1Q9"/>
<dbReference type="Proteomes" id="UP000050424">
    <property type="component" value="Unassembled WGS sequence"/>
</dbReference>
<dbReference type="InterPro" id="IPR022036">
    <property type="entry name" value="DUF3605"/>
</dbReference>
<keyword evidence="2" id="KW-1185">Reference proteome</keyword>